<comment type="caution">
    <text evidence="2">The sequence shown here is derived from an EMBL/GenBank/DDBJ whole genome shotgun (WGS) entry which is preliminary data.</text>
</comment>
<name>A0A9Q3HNW6_9BASI</name>
<evidence type="ECO:0000256" key="1">
    <source>
        <dbReference type="SAM" id="MobiDB-lite"/>
    </source>
</evidence>
<accession>A0A9Q3HNW6</accession>
<reference evidence="2" key="1">
    <citation type="submission" date="2021-03" db="EMBL/GenBank/DDBJ databases">
        <title>Draft genome sequence of rust myrtle Austropuccinia psidii MF-1, a brazilian biotype.</title>
        <authorList>
            <person name="Quecine M.C."/>
            <person name="Pachon D.M.R."/>
            <person name="Bonatelli M.L."/>
            <person name="Correr F.H."/>
            <person name="Franceschini L.M."/>
            <person name="Leite T.F."/>
            <person name="Margarido G.R.A."/>
            <person name="Almeida C.A."/>
            <person name="Ferrarezi J.A."/>
            <person name="Labate C.A."/>
        </authorList>
    </citation>
    <scope>NUCLEOTIDE SEQUENCE</scope>
    <source>
        <strain evidence="2">MF-1</strain>
    </source>
</reference>
<gene>
    <name evidence="2" type="ORF">O181_051973</name>
</gene>
<organism evidence="2 3">
    <name type="scientific">Austropuccinia psidii MF-1</name>
    <dbReference type="NCBI Taxonomy" id="1389203"/>
    <lineage>
        <taxon>Eukaryota</taxon>
        <taxon>Fungi</taxon>
        <taxon>Dikarya</taxon>
        <taxon>Basidiomycota</taxon>
        <taxon>Pucciniomycotina</taxon>
        <taxon>Pucciniomycetes</taxon>
        <taxon>Pucciniales</taxon>
        <taxon>Sphaerophragmiaceae</taxon>
        <taxon>Austropuccinia</taxon>
    </lineage>
</organism>
<keyword evidence="3" id="KW-1185">Reference proteome</keyword>
<feature type="region of interest" description="Disordered" evidence="1">
    <location>
        <begin position="1"/>
        <end position="83"/>
    </location>
</feature>
<evidence type="ECO:0000313" key="2">
    <source>
        <dbReference type="EMBL" id="MBW0512258.1"/>
    </source>
</evidence>
<dbReference type="EMBL" id="AVOT02022690">
    <property type="protein sequence ID" value="MBW0512258.1"/>
    <property type="molecule type" value="Genomic_DNA"/>
</dbReference>
<sequence length="83" mass="8779">MEGAAPFRKEGRGPMRSNSFSGVVGRFPGTSRTSFKGPGKDGEEEEENYVEEQESDGTEGSLAPLGAPQGTGRPTVAHSYCKV</sequence>
<dbReference type="AlphaFoldDB" id="A0A9Q3HNW6"/>
<protein>
    <submittedName>
        <fullName evidence="2">Uncharacterized protein</fullName>
    </submittedName>
</protein>
<dbReference type="Proteomes" id="UP000765509">
    <property type="component" value="Unassembled WGS sequence"/>
</dbReference>
<evidence type="ECO:0000313" key="3">
    <source>
        <dbReference type="Proteomes" id="UP000765509"/>
    </source>
</evidence>
<proteinExistence type="predicted"/>
<feature type="compositionally biased region" description="Acidic residues" evidence="1">
    <location>
        <begin position="42"/>
        <end position="57"/>
    </location>
</feature>